<accession>A0A1Q8YCZ8</accession>
<evidence type="ECO:0000256" key="1">
    <source>
        <dbReference type="SAM" id="Phobius"/>
    </source>
</evidence>
<dbReference type="AlphaFoldDB" id="A0A1Q8YCZ8"/>
<reference evidence="2 3" key="1">
    <citation type="submission" date="2017-01" db="EMBL/GenBank/DDBJ databases">
        <title>Genome sequence of Rhodoferax antarcticus ANT.BR, a psychrophilic purple nonsulfur bacterium from an Antarctic microbial mat.</title>
        <authorList>
            <person name="Baker J."/>
            <person name="Riester C."/>
            <person name="Skinner B."/>
            <person name="Newell A."/>
            <person name="Swingley W."/>
            <person name="Madigan M."/>
            <person name="Jung D."/>
            <person name="Asao M."/>
            <person name="Chen M."/>
            <person name="Loughlin P."/>
            <person name="Pan H."/>
            <person name="Lin S."/>
            <person name="Li N."/>
            <person name="Shaw J."/>
            <person name="Prado M."/>
            <person name="Sherman C."/>
            <person name="Li X."/>
            <person name="Tang J."/>
            <person name="Blankenship R."/>
            <person name="Zhao T."/>
            <person name="Touchman J."/>
            <person name="Sattley M."/>
        </authorList>
    </citation>
    <scope>NUCLEOTIDE SEQUENCE [LARGE SCALE GENOMIC DNA]</scope>
    <source>
        <strain evidence="2 3">ANT.BR</strain>
    </source>
</reference>
<dbReference type="Proteomes" id="UP000185911">
    <property type="component" value="Unassembled WGS sequence"/>
</dbReference>
<proteinExistence type="predicted"/>
<name>A0A1Q8YCZ8_9BURK</name>
<comment type="caution">
    <text evidence="2">The sequence shown here is derived from an EMBL/GenBank/DDBJ whole genome shotgun (WGS) entry which is preliminary data.</text>
</comment>
<evidence type="ECO:0000313" key="3">
    <source>
        <dbReference type="Proteomes" id="UP000185911"/>
    </source>
</evidence>
<keyword evidence="1" id="KW-1133">Transmembrane helix</keyword>
<sequence length="151" mass="17008">MYLATTPAAQIDAESIDNEFLFRHRFGFDANPSGRAEVIALKRQFQITDAEVISLRRSGLLSIKRTEVRIAPDRWVPMMGWFYLSIISIYLLPSLLVIAFGSAPLWKQYLGVISLGAIWLAAIWFVCKTHIHPWRLLKQVGALHVAGNSAV</sequence>
<dbReference type="EMBL" id="MSYM01000013">
    <property type="protein sequence ID" value="OLP05700.1"/>
    <property type="molecule type" value="Genomic_DNA"/>
</dbReference>
<evidence type="ECO:0000313" key="2">
    <source>
        <dbReference type="EMBL" id="OLP05700.1"/>
    </source>
</evidence>
<organism evidence="2 3">
    <name type="scientific">Rhodoferax antarcticus ANT.BR</name>
    <dbReference type="NCBI Taxonomy" id="1111071"/>
    <lineage>
        <taxon>Bacteria</taxon>
        <taxon>Pseudomonadati</taxon>
        <taxon>Pseudomonadota</taxon>
        <taxon>Betaproteobacteria</taxon>
        <taxon>Burkholderiales</taxon>
        <taxon>Comamonadaceae</taxon>
        <taxon>Rhodoferax</taxon>
    </lineage>
</organism>
<protein>
    <submittedName>
        <fullName evidence="2">Uncharacterized protein</fullName>
    </submittedName>
</protein>
<keyword evidence="3" id="KW-1185">Reference proteome</keyword>
<keyword evidence="1" id="KW-0472">Membrane</keyword>
<keyword evidence="1" id="KW-0812">Transmembrane</keyword>
<feature type="transmembrane region" description="Helical" evidence="1">
    <location>
        <begin position="81"/>
        <end position="103"/>
    </location>
</feature>
<gene>
    <name evidence="2" type="ORF">BLL52_1926</name>
</gene>
<dbReference type="STRING" id="81479.RA876_04015"/>
<feature type="transmembrane region" description="Helical" evidence="1">
    <location>
        <begin position="109"/>
        <end position="127"/>
    </location>
</feature>